<reference evidence="2" key="1">
    <citation type="submission" date="2022-07" db="EMBL/GenBank/DDBJ databases">
        <title>Genome Sequence of Leucocoprinus birnbaumii.</title>
        <authorList>
            <person name="Buettner E."/>
        </authorList>
    </citation>
    <scope>NUCLEOTIDE SEQUENCE</scope>
    <source>
        <strain evidence="2">VT141</strain>
    </source>
</reference>
<comment type="caution">
    <text evidence="2">The sequence shown here is derived from an EMBL/GenBank/DDBJ whole genome shotgun (WGS) entry which is preliminary data.</text>
</comment>
<dbReference type="AlphaFoldDB" id="A0AAD5VHH6"/>
<dbReference type="Pfam" id="PF01636">
    <property type="entry name" value="APH"/>
    <property type="match status" value="1"/>
</dbReference>
<dbReference type="SUPFAM" id="SSF56112">
    <property type="entry name" value="Protein kinase-like (PK-like)"/>
    <property type="match status" value="1"/>
</dbReference>
<sequence length="334" mass="37766">MLADQQGCDYSAYDRYAAQAYHIVVCGAVQQNPRFGIDGITRQYHPRQTQWRLISKYQISRFFKNNAPTTQQHCDLKTEQYTGMFVYAAPVQGGDSYTVVSSDETCVVQFRAGYSALDIDFLKCVEQAYDGLTPRHQFVGNLGKLHVYTMGNVGGVAMYLARNKLNENDFSLLKHTVKDFASQMPCPSRASLLSGYSMELSQLQTGLPERFRPTVDYLISMLPNLLAADWPLVPNHTDLLENNIHVCKETGRIAGICDWNDTTIGPFEMSLGGLETMLGKRTMSWGWRYHPNQQKLQNLFWETFYEAMGGVSEEQKELIDAARLVGLFLANGFE</sequence>
<dbReference type="Gene3D" id="3.90.1200.10">
    <property type="match status" value="1"/>
</dbReference>
<proteinExistence type="predicted"/>
<keyword evidence="3" id="KW-1185">Reference proteome</keyword>
<evidence type="ECO:0000259" key="1">
    <source>
        <dbReference type="Pfam" id="PF01636"/>
    </source>
</evidence>
<feature type="domain" description="Aminoglycoside phosphotransferase" evidence="1">
    <location>
        <begin position="207"/>
        <end position="268"/>
    </location>
</feature>
<dbReference type="Proteomes" id="UP001213000">
    <property type="component" value="Unassembled WGS sequence"/>
</dbReference>
<organism evidence="2 3">
    <name type="scientific">Leucocoprinus birnbaumii</name>
    <dbReference type="NCBI Taxonomy" id="56174"/>
    <lineage>
        <taxon>Eukaryota</taxon>
        <taxon>Fungi</taxon>
        <taxon>Dikarya</taxon>
        <taxon>Basidiomycota</taxon>
        <taxon>Agaricomycotina</taxon>
        <taxon>Agaricomycetes</taxon>
        <taxon>Agaricomycetidae</taxon>
        <taxon>Agaricales</taxon>
        <taxon>Agaricineae</taxon>
        <taxon>Agaricaceae</taxon>
        <taxon>Leucocoprinus</taxon>
    </lineage>
</organism>
<evidence type="ECO:0000313" key="2">
    <source>
        <dbReference type="EMBL" id="KAJ3555410.1"/>
    </source>
</evidence>
<dbReference type="EMBL" id="JANIEX010001685">
    <property type="protein sequence ID" value="KAJ3555410.1"/>
    <property type="molecule type" value="Genomic_DNA"/>
</dbReference>
<dbReference type="InterPro" id="IPR011009">
    <property type="entry name" value="Kinase-like_dom_sf"/>
</dbReference>
<gene>
    <name evidence="2" type="ORF">NP233_g12215</name>
</gene>
<evidence type="ECO:0000313" key="3">
    <source>
        <dbReference type="Proteomes" id="UP001213000"/>
    </source>
</evidence>
<protein>
    <recommendedName>
        <fullName evidence="1">Aminoglycoside phosphotransferase domain-containing protein</fullName>
    </recommendedName>
</protein>
<dbReference type="InterPro" id="IPR002575">
    <property type="entry name" value="Aminoglycoside_PTrfase"/>
</dbReference>
<accession>A0AAD5VHH6</accession>
<name>A0AAD5VHH6_9AGAR</name>